<feature type="transmembrane region" description="Helical" evidence="1">
    <location>
        <begin position="248"/>
        <end position="268"/>
    </location>
</feature>
<feature type="transmembrane region" description="Helical" evidence="1">
    <location>
        <begin position="118"/>
        <end position="144"/>
    </location>
</feature>
<dbReference type="EMBL" id="JARRAG010000002">
    <property type="protein sequence ID" value="MDG3005145.1"/>
    <property type="molecule type" value="Genomic_DNA"/>
</dbReference>
<keyword evidence="1" id="KW-0472">Membrane</keyword>
<organism evidence="2 3">
    <name type="scientific">Paludisphaera mucosa</name>
    <dbReference type="NCBI Taxonomy" id="3030827"/>
    <lineage>
        <taxon>Bacteria</taxon>
        <taxon>Pseudomonadati</taxon>
        <taxon>Planctomycetota</taxon>
        <taxon>Planctomycetia</taxon>
        <taxon>Isosphaerales</taxon>
        <taxon>Isosphaeraceae</taxon>
        <taxon>Paludisphaera</taxon>
    </lineage>
</organism>
<sequence>MKPFWTLVRKNLHDVRWSLFLSIVCLFALGWLLVYVASLQETRIRQALSDGKGFEWVRQLGLEANPPSIEIMMAFWNHPFIILLVAIWSIGRGANAVGAEIERGTLDMVMSRPVSRSAYLASQVLTSTLGLLAIAGALAAGAYAATFYNFLKTPPAFGLLMRPAFNLAALAFPMYGYTLLVSAIDIVRWRALMVGSVLTLGGFIARVIAVIPVFKDSAWRPWAERASLFTLYNPVDAVSDRSHYDYDVAVLLGLGSACIALAFLAFAVRDLPANS</sequence>
<feature type="transmembrane region" description="Helical" evidence="1">
    <location>
        <begin position="191"/>
        <end position="214"/>
    </location>
</feature>
<dbReference type="PANTHER" id="PTHR37305:SF1">
    <property type="entry name" value="MEMBRANE PROTEIN"/>
    <property type="match status" value="1"/>
</dbReference>
<evidence type="ECO:0000313" key="3">
    <source>
        <dbReference type="Proteomes" id="UP001216907"/>
    </source>
</evidence>
<protein>
    <submittedName>
        <fullName evidence="2">ABC transporter permease subunit</fullName>
    </submittedName>
</protein>
<evidence type="ECO:0000256" key="1">
    <source>
        <dbReference type="SAM" id="Phobius"/>
    </source>
</evidence>
<proteinExistence type="predicted"/>
<comment type="caution">
    <text evidence="2">The sequence shown here is derived from an EMBL/GenBank/DDBJ whole genome shotgun (WGS) entry which is preliminary data.</text>
</comment>
<accession>A0ABT6FC29</accession>
<evidence type="ECO:0000313" key="2">
    <source>
        <dbReference type="EMBL" id="MDG3005145.1"/>
    </source>
</evidence>
<keyword evidence="1" id="KW-0812">Transmembrane</keyword>
<keyword evidence="3" id="KW-1185">Reference proteome</keyword>
<name>A0ABT6FC29_9BACT</name>
<keyword evidence="1" id="KW-1133">Transmembrane helix</keyword>
<dbReference type="PANTHER" id="PTHR37305">
    <property type="entry name" value="INTEGRAL MEMBRANE PROTEIN-RELATED"/>
    <property type="match status" value="1"/>
</dbReference>
<dbReference type="RefSeq" id="WP_277861492.1">
    <property type="nucleotide sequence ID" value="NZ_JARRAG010000002.1"/>
</dbReference>
<dbReference type="Pfam" id="PF12679">
    <property type="entry name" value="ABC2_membrane_2"/>
    <property type="match status" value="1"/>
</dbReference>
<feature type="transmembrane region" description="Helical" evidence="1">
    <location>
        <begin position="164"/>
        <end position="184"/>
    </location>
</feature>
<dbReference type="Proteomes" id="UP001216907">
    <property type="component" value="Unassembled WGS sequence"/>
</dbReference>
<reference evidence="2 3" key="1">
    <citation type="submission" date="2023-03" db="EMBL/GenBank/DDBJ databases">
        <title>Paludisphaera mucosa sp. nov. a novel planctomycete from northern fen.</title>
        <authorList>
            <person name="Ivanova A."/>
        </authorList>
    </citation>
    <scope>NUCLEOTIDE SEQUENCE [LARGE SCALE GENOMIC DNA]</scope>
    <source>
        <strain evidence="2 3">Pla2</strain>
    </source>
</reference>
<gene>
    <name evidence="2" type="ORF">PZE19_15255</name>
</gene>
<feature type="transmembrane region" description="Helical" evidence="1">
    <location>
        <begin position="15"/>
        <end position="36"/>
    </location>
</feature>